<dbReference type="EMBL" id="LR899574">
    <property type="protein sequence ID" value="CAD7240728.1"/>
    <property type="molecule type" value="Genomic_DNA"/>
</dbReference>
<keyword evidence="2" id="KW-0539">Nucleus</keyword>
<comment type="subcellular location">
    <subcellularLocation>
        <location evidence="1">Nucleus</location>
    </subcellularLocation>
</comment>
<dbReference type="FunFam" id="2.40.250.10:FF:000001">
    <property type="entry name" value="Core-binding factor subunit beta"/>
    <property type="match status" value="1"/>
</dbReference>
<dbReference type="EMBL" id="CAJPEV010000057">
    <property type="protein sequence ID" value="CAG0879758.1"/>
    <property type="molecule type" value="Genomic_DNA"/>
</dbReference>
<comment type="similarity">
    <text evidence="3">Belongs to the CBF-beta family.</text>
</comment>
<dbReference type="SUPFAM" id="SSF50723">
    <property type="entry name" value="Core binding factor beta, CBF"/>
    <property type="match status" value="1"/>
</dbReference>
<keyword evidence="6" id="KW-1185">Reference proteome</keyword>
<dbReference type="Proteomes" id="UP000677054">
    <property type="component" value="Unassembled WGS sequence"/>
</dbReference>
<reference evidence="5" key="1">
    <citation type="submission" date="2020-11" db="EMBL/GenBank/DDBJ databases">
        <authorList>
            <person name="Tran Van P."/>
        </authorList>
    </citation>
    <scope>NUCLEOTIDE SEQUENCE</scope>
</reference>
<comment type="function">
    <text evidence="4">Regulates the DNA-binding properties of Runt.</text>
</comment>
<evidence type="ECO:0000256" key="1">
    <source>
        <dbReference type="ARBA" id="ARBA00004123"/>
    </source>
</evidence>
<sequence length="196" mass="22672">MVMSRMLPLECMGPIDQSKPPRFFFHMPRVVPNQKNRFESDDLFKKLSRESEVRYTGYHDRPIEERRARFQAGCRDGHAEIAFLGTGINLQLFFGPLSNGYTGTDPTHPPPDFESQPGKVHLISHFILNGVCVRWRGVVDLDRLDGTGCLEFDEPTAQLEEALLKEEIQQYNQRMQSFEERFHPGLIEQDRFGEQS</sequence>
<evidence type="ECO:0000256" key="4">
    <source>
        <dbReference type="ARBA" id="ARBA00057581"/>
    </source>
</evidence>
<evidence type="ECO:0000313" key="6">
    <source>
        <dbReference type="Proteomes" id="UP000677054"/>
    </source>
</evidence>
<dbReference type="GO" id="GO:0003713">
    <property type="term" value="F:transcription coactivator activity"/>
    <property type="evidence" value="ECO:0007669"/>
    <property type="project" value="InterPro"/>
</dbReference>
<dbReference type="GO" id="GO:0006357">
    <property type="term" value="P:regulation of transcription by RNA polymerase II"/>
    <property type="evidence" value="ECO:0007669"/>
    <property type="project" value="TreeGrafter"/>
</dbReference>
<evidence type="ECO:0008006" key="7">
    <source>
        <dbReference type="Google" id="ProtNLM"/>
    </source>
</evidence>
<organism evidence="5">
    <name type="scientific">Darwinula stevensoni</name>
    <dbReference type="NCBI Taxonomy" id="69355"/>
    <lineage>
        <taxon>Eukaryota</taxon>
        <taxon>Metazoa</taxon>
        <taxon>Ecdysozoa</taxon>
        <taxon>Arthropoda</taxon>
        <taxon>Crustacea</taxon>
        <taxon>Oligostraca</taxon>
        <taxon>Ostracoda</taxon>
        <taxon>Podocopa</taxon>
        <taxon>Podocopida</taxon>
        <taxon>Darwinulocopina</taxon>
        <taxon>Darwinuloidea</taxon>
        <taxon>Darwinulidae</taxon>
        <taxon>Darwinula</taxon>
    </lineage>
</organism>
<dbReference type="OrthoDB" id="10026505at2759"/>
<dbReference type="Pfam" id="PF02312">
    <property type="entry name" value="CBF_beta"/>
    <property type="match status" value="1"/>
</dbReference>
<dbReference type="InterPro" id="IPR036552">
    <property type="entry name" value="CBF_bsu_sf"/>
</dbReference>
<gene>
    <name evidence="5" type="ORF">DSTB1V02_LOCUS739</name>
</gene>
<evidence type="ECO:0000313" key="5">
    <source>
        <dbReference type="EMBL" id="CAD7240728.1"/>
    </source>
</evidence>
<accession>A0A7R8WYT6</accession>
<dbReference type="GO" id="GO:0016513">
    <property type="term" value="C:core-binding factor complex"/>
    <property type="evidence" value="ECO:0007669"/>
    <property type="project" value="TreeGrafter"/>
</dbReference>
<protein>
    <recommendedName>
        <fullName evidence="7">Core-binding factor subunit beta</fullName>
    </recommendedName>
</protein>
<name>A0A7R8WYT6_9CRUS</name>
<evidence type="ECO:0000256" key="3">
    <source>
        <dbReference type="ARBA" id="ARBA00025734"/>
    </source>
</evidence>
<dbReference type="Gene3D" id="2.40.250.10">
    <property type="entry name" value="Core binding factor, beta subunit"/>
    <property type="match status" value="1"/>
</dbReference>
<dbReference type="InterPro" id="IPR003417">
    <property type="entry name" value="CBF_beta"/>
</dbReference>
<dbReference type="PANTHER" id="PTHR10276:SF3">
    <property type="entry name" value="CORE-BINDING FACTOR SUBUNIT BETA"/>
    <property type="match status" value="1"/>
</dbReference>
<dbReference type="PANTHER" id="PTHR10276">
    <property type="entry name" value="CORE-BINDING FACTOR, BETA SUBUNIT"/>
    <property type="match status" value="1"/>
</dbReference>
<dbReference type="AlphaFoldDB" id="A0A7R8WYT6"/>
<evidence type="ECO:0000256" key="2">
    <source>
        <dbReference type="ARBA" id="ARBA00023242"/>
    </source>
</evidence>
<dbReference type="GO" id="GO:0043565">
    <property type="term" value="F:sequence-specific DNA binding"/>
    <property type="evidence" value="ECO:0007669"/>
    <property type="project" value="TreeGrafter"/>
</dbReference>
<dbReference type="GO" id="GO:0035206">
    <property type="term" value="P:regulation of hemocyte proliferation"/>
    <property type="evidence" value="ECO:0007669"/>
    <property type="project" value="UniProtKB-ARBA"/>
</dbReference>
<proteinExistence type="inferred from homology"/>